<name>M4SWG6_9TRYP</name>
<feature type="chain" id="PRO_5004057475" evidence="1">
    <location>
        <begin position="27"/>
        <end position="393"/>
    </location>
</feature>
<dbReference type="VEuPathDB" id="TriTrypDB:Tb427_000460500"/>
<evidence type="ECO:0000256" key="1">
    <source>
        <dbReference type="SAM" id="SignalP"/>
    </source>
</evidence>
<dbReference type="VEuPathDB" id="TriTrypDB:Tb927.9.890"/>
<dbReference type="Gene3D" id="1.10.470.10">
    <property type="entry name" value="Variant Surface Glycoprotein, subunit A, domain 2"/>
    <property type="match status" value="1"/>
</dbReference>
<reference evidence="2" key="1">
    <citation type="submission" date="2013-02" db="EMBL/GenBank/DDBJ databases">
        <authorList>
            <person name="Cross G.A.M."/>
            <person name="Kim H.-S."/>
            <person name="Wickstead B."/>
        </authorList>
    </citation>
    <scope>NUCLEOTIDE SEQUENCE</scope>
    <source>
        <strain evidence="2">Lister 427</strain>
    </source>
</reference>
<feature type="signal peptide" evidence="1">
    <location>
        <begin position="1"/>
        <end position="26"/>
    </location>
</feature>
<evidence type="ECO:0000313" key="2">
    <source>
        <dbReference type="EMBL" id="AGH60394.1"/>
    </source>
</evidence>
<proteinExistence type="predicted"/>
<accession>M4SWG6</accession>
<dbReference type="AlphaFoldDB" id="M4SWG6"/>
<protein>
    <submittedName>
        <fullName evidence="2">Variant surface glycoprotein 1465</fullName>
    </submittedName>
</protein>
<dbReference type="EMBL" id="KC612963">
    <property type="protein sequence ID" value="AGH60394.1"/>
    <property type="molecule type" value="Genomic_DNA"/>
</dbReference>
<sequence>MRKTKNNQNLEICSFLTLITVIAVSGKETPEQISKNACGTASLLRIVTATVKRGVLSAVKPNEELNKRLAQATAAALDPTRKDLAKAARALLPVLAKKKAQLSSRATSITNRGLPGLISAANISGQQQTVASLTTAEVADGTTGQSAVASAAGGKANIQFNLKHTNGLAPCADDVNKAAPQHNAWATVLRIKKYNIHTVAAVKSKSNNRFPALGKGNAGSNACEVNGANERPMTVTNNDICIAGGPIFTTAAHKLDGGETGDYGCKQIKDYKETEPNNYVKQAALEIKETLGAVTQAETAFDPNDLGKFTEDNDFIAAVGAIYGNLPRDKATGEAKNTVPNLITEHFGKQENFKTKIWEEIEKLKVPATILGAKKEMTLKDANDIGLATRIMV</sequence>
<reference evidence="2" key="2">
    <citation type="journal article" date="2014" name="Mol. Biochem. Parasitol.">
        <title>Capturing the variant surface glycoprotein repertoire (the VSGnome) of Trypanosoma brucei Lister 427.</title>
        <authorList>
            <person name="Cross G.A."/>
            <person name="Kim H.S."/>
            <person name="Wickstead B."/>
        </authorList>
    </citation>
    <scope>NUCLEOTIDE SEQUENCE</scope>
    <source>
        <strain evidence="2">Lister 427</strain>
    </source>
</reference>
<dbReference type="SUPFAM" id="SSF58087">
    <property type="entry name" value="Variant surface glycoprotein (N-terminal domain)"/>
    <property type="match status" value="1"/>
</dbReference>
<organism evidence="2">
    <name type="scientific">Trypanosoma brucei</name>
    <dbReference type="NCBI Taxonomy" id="5691"/>
    <lineage>
        <taxon>Eukaryota</taxon>
        <taxon>Discoba</taxon>
        <taxon>Euglenozoa</taxon>
        <taxon>Kinetoplastea</taxon>
        <taxon>Metakinetoplastina</taxon>
        <taxon>Trypanosomatida</taxon>
        <taxon>Trypanosomatidae</taxon>
        <taxon>Trypanosoma</taxon>
    </lineage>
</organism>
<keyword evidence="1" id="KW-0732">Signal</keyword>